<dbReference type="EMBL" id="JBHSWE010000001">
    <property type="protein sequence ID" value="MFC6672933.1"/>
    <property type="molecule type" value="Genomic_DNA"/>
</dbReference>
<dbReference type="PANTHER" id="PTHR30024:SF47">
    <property type="entry name" value="TAURINE-BINDING PERIPLASMIC PROTEIN"/>
    <property type="match status" value="1"/>
</dbReference>
<evidence type="ECO:0000256" key="3">
    <source>
        <dbReference type="ARBA" id="ARBA00022729"/>
    </source>
</evidence>
<evidence type="ECO:0000313" key="6">
    <source>
        <dbReference type="Proteomes" id="UP001596422"/>
    </source>
</evidence>
<comment type="similarity">
    <text evidence="2">Belongs to the bacterial solute-binding protein SsuA/TauA family.</text>
</comment>
<keyword evidence="3" id="KW-0732">Signal</keyword>
<dbReference type="SUPFAM" id="SSF53850">
    <property type="entry name" value="Periplasmic binding protein-like II"/>
    <property type="match status" value="1"/>
</dbReference>
<dbReference type="Proteomes" id="UP001596422">
    <property type="component" value="Unassembled WGS sequence"/>
</dbReference>
<dbReference type="PANTHER" id="PTHR30024">
    <property type="entry name" value="ALIPHATIC SULFONATES-BINDING PROTEIN-RELATED"/>
    <property type="match status" value="1"/>
</dbReference>
<sequence>MSYRSMPLPALALISLSLLAVVVALALLNRPALPLQRLTIAVATSPLSAPVYIAAQQGYFRNQGLAVELIEVPGGNLSFDLMVAGQADLATSSESVVMFRSFERQDFRVLASFVSSDNDVKLLASADGPIRHLRDLAGARVAVIDDSSSEYFLHNVALMHGIDHNEIETLPLQADEMSAALLEQNRVQALSTWEPFGYEIVKALGEKAVVLPGKGLYSLNFNLVTREDTLQVRADALLAFLKALDQGIEFMHRDPSAAQGIIRARLGLEPGFINWLWPDYNFRLGMGHSLLISLDSAARWALATGAVAPQPPPDFRRLLDSRLLQQVVPETEGL</sequence>
<dbReference type="Pfam" id="PF09084">
    <property type="entry name" value="NMT1"/>
    <property type="match status" value="1"/>
</dbReference>
<dbReference type="Gene3D" id="3.40.190.10">
    <property type="entry name" value="Periplasmic binding protein-like II"/>
    <property type="match status" value="2"/>
</dbReference>
<accession>A0ABW2A6A4</accession>
<reference evidence="6" key="1">
    <citation type="journal article" date="2019" name="Int. J. Syst. Evol. Microbiol.">
        <title>The Global Catalogue of Microorganisms (GCM) 10K type strain sequencing project: providing services to taxonomists for standard genome sequencing and annotation.</title>
        <authorList>
            <consortium name="The Broad Institute Genomics Platform"/>
            <consortium name="The Broad Institute Genome Sequencing Center for Infectious Disease"/>
            <person name="Wu L."/>
            <person name="Ma J."/>
        </authorList>
    </citation>
    <scope>NUCLEOTIDE SEQUENCE [LARGE SCALE GENOMIC DNA]</scope>
    <source>
        <strain evidence="6">NBRC 111756</strain>
    </source>
</reference>
<organism evidence="5 6">
    <name type="scientific">Marinobacterium aestuariivivens</name>
    <dbReference type="NCBI Taxonomy" id="1698799"/>
    <lineage>
        <taxon>Bacteria</taxon>
        <taxon>Pseudomonadati</taxon>
        <taxon>Pseudomonadota</taxon>
        <taxon>Gammaproteobacteria</taxon>
        <taxon>Oceanospirillales</taxon>
        <taxon>Oceanospirillaceae</taxon>
        <taxon>Marinobacterium</taxon>
    </lineage>
</organism>
<dbReference type="SMART" id="SM00062">
    <property type="entry name" value="PBPb"/>
    <property type="match status" value="1"/>
</dbReference>
<dbReference type="RefSeq" id="WP_379911339.1">
    <property type="nucleotide sequence ID" value="NZ_JBHSWE010000001.1"/>
</dbReference>
<dbReference type="InterPro" id="IPR015168">
    <property type="entry name" value="SsuA/THI5"/>
</dbReference>
<proteinExistence type="inferred from homology"/>
<evidence type="ECO:0000256" key="1">
    <source>
        <dbReference type="ARBA" id="ARBA00004418"/>
    </source>
</evidence>
<evidence type="ECO:0000313" key="5">
    <source>
        <dbReference type="EMBL" id="MFC6672933.1"/>
    </source>
</evidence>
<comment type="caution">
    <text evidence="5">The sequence shown here is derived from an EMBL/GenBank/DDBJ whole genome shotgun (WGS) entry which is preliminary data.</text>
</comment>
<name>A0ABW2A6A4_9GAMM</name>
<evidence type="ECO:0000259" key="4">
    <source>
        <dbReference type="SMART" id="SM00062"/>
    </source>
</evidence>
<gene>
    <name evidence="5" type="ORF">ACFQDL_24730</name>
</gene>
<feature type="domain" description="Solute-binding protein family 3/N-terminal" evidence="4">
    <location>
        <begin position="39"/>
        <end position="269"/>
    </location>
</feature>
<keyword evidence="6" id="KW-1185">Reference proteome</keyword>
<comment type="subcellular location">
    <subcellularLocation>
        <location evidence="1">Periplasm</location>
    </subcellularLocation>
</comment>
<protein>
    <submittedName>
        <fullName evidence="5">ABC transporter substrate-binding protein</fullName>
    </submittedName>
</protein>
<dbReference type="InterPro" id="IPR001638">
    <property type="entry name" value="Solute-binding_3/MltF_N"/>
</dbReference>
<evidence type="ECO:0000256" key="2">
    <source>
        <dbReference type="ARBA" id="ARBA00010742"/>
    </source>
</evidence>